<evidence type="ECO:0000313" key="12">
    <source>
        <dbReference type="Proteomes" id="UP000059542"/>
    </source>
</evidence>
<reference evidence="11 12" key="1">
    <citation type="submission" date="2015-12" db="EMBL/GenBank/DDBJ databases">
        <authorList>
            <person name="Shamseldin A."/>
            <person name="Moawad H."/>
            <person name="Abd El-Rahim W.M."/>
            <person name="Sadowsky M.J."/>
        </authorList>
    </citation>
    <scope>NUCLEOTIDE SEQUENCE [LARGE SCALE GENOMIC DNA]</scope>
    <source>
        <strain evidence="11 12">DG5B</strain>
    </source>
</reference>
<keyword evidence="6 9" id="KW-1133">Transmembrane helix</keyword>
<keyword evidence="9" id="KW-0812">Transmembrane</keyword>
<dbReference type="InterPro" id="IPR045175">
    <property type="entry name" value="M28_fam"/>
</dbReference>
<evidence type="ECO:0000256" key="1">
    <source>
        <dbReference type="ARBA" id="ARBA00003273"/>
    </source>
</evidence>
<dbReference type="EMBL" id="CP013909">
    <property type="protein sequence ID" value="ALW84065.1"/>
    <property type="molecule type" value="Genomic_DNA"/>
</dbReference>
<feature type="transmembrane region" description="Helical" evidence="9">
    <location>
        <begin position="391"/>
        <end position="412"/>
    </location>
</feature>
<name>A0A0U4BUW3_9BACT</name>
<keyword evidence="12" id="KW-1185">Reference proteome</keyword>
<feature type="transmembrane region" description="Helical" evidence="9">
    <location>
        <begin position="447"/>
        <end position="467"/>
    </location>
</feature>
<dbReference type="Gene3D" id="3.40.630.10">
    <property type="entry name" value="Zn peptidases"/>
    <property type="match status" value="1"/>
</dbReference>
<dbReference type="PANTHER" id="PTHR12147">
    <property type="entry name" value="METALLOPEPTIDASE M28 FAMILY MEMBER"/>
    <property type="match status" value="1"/>
</dbReference>
<feature type="domain" description="Peptidase M28" evidence="10">
    <location>
        <begin position="96"/>
        <end position="285"/>
    </location>
</feature>
<proteinExistence type="inferred from homology"/>
<evidence type="ECO:0000256" key="9">
    <source>
        <dbReference type="SAM" id="Phobius"/>
    </source>
</evidence>
<evidence type="ECO:0000256" key="5">
    <source>
        <dbReference type="ARBA" id="ARBA00022554"/>
    </source>
</evidence>
<keyword evidence="9" id="KW-0472">Membrane</keyword>
<comment type="subcellular location">
    <subcellularLocation>
        <location evidence="2">Vacuole membrane</location>
        <topology evidence="2">Multi-pass membrane protein</topology>
    </subcellularLocation>
</comment>
<dbReference type="GO" id="GO:0008235">
    <property type="term" value="F:metalloexopeptidase activity"/>
    <property type="evidence" value="ECO:0007669"/>
    <property type="project" value="InterPro"/>
</dbReference>
<comment type="function">
    <text evidence="1">May be involved in vacuolar sorting and osmoregulation.</text>
</comment>
<evidence type="ECO:0000256" key="2">
    <source>
        <dbReference type="ARBA" id="ARBA00004128"/>
    </source>
</evidence>
<keyword evidence="7" id="KW-0325">Glycoprotein</keyword>
<evidence type="ECO:0000256" key="6">
    <source>
        <dbReference type="ARBA" id="ARBA00022989"/>
    </source>
</evidence>
<accession>A0A0U4BUW3</accession>
<dbReference type="AlphaFoldDB" id="A0A0U4BUW3"/>
<keyword evidence="5" id="KW-0926">Vacuole</keyword>
<dbReference type="Proteomes" id="UP000059542">
    <property type="component" value="Chromosome"/>
</dbReference>
<feature type="transmembrane region" description="Helical" evidence="9">
    <location>
        <begin position="508"/>
        <end position="531"/>
    </location>
</feature>
<dbReference type="GO" id="GO:0006508">
    <property type="term" value="P:proteolysis"/>
    <property type="evidence" value="ECO:0007669"/>
    <property type="project" value="InterPro"/>
</dbReference>
<protein>
    <recommendedName>
        <fullName evidence="4">Vacuolar membrane protease</fullName>
    </recommendedName>
    <alternativeName>
        <fullName evidence="8">FXNA-related family protease 1</fullName>
    </alternativeName>
</protein>
<feature type="transmembrane region" description="Helical" evidence="9">
    <location>
        <begin position="543"/>
        <end position="562"/>
    </location>
</feature>
<evidence type="ECO:0000313" key="11">
    <source>
        <dbReference type="EMBL" id="ALW84065.1"/>
    </source>
</evidence>
<feature type="transmembrane region" description="Helical" evidence="9">
    <location>
        <begin position="320"/>
        <end position="337"/>
    </location>
</feature>
<feature type="transmembrane region" description="Helical" evidence="9">
    <location>
        <begin position="349"/>
        <end position="371"/>
    </location>
</feature>
<feature type="transmembrane region" description="Helical" evidence="9">
    <location>
        <begin position="424"/>
        <end position="441"/>
    </location>
</feature>
<sequence>MPLAGVLLLVALSLYLANPPRPVPATAPAVVFSAERALREVAVIARRPHSIGTLDHDRVRDYLVQRCRALGLRVTVQDTTVVSGFRGIVTGARVQNVVAYLPGRTPGGPGVLVVSHYDSQPHTPGAGDDGSGVATALETMRALRAGPPLAHDVRWVFTDGEEIGLMGARAYAADTARLRREVGVVLNFEGSGNEGPTLLFEVSPGNGWVVGEFAKAVPGAFGSSLFYEVYRNLPNDTDFTAFRATGLPGLNFAFNGGHSYYHSPVDTPGRLHPGTVQQQGDYMLPAVRHFASIPLVRTPAPDSTFFNPLGSWLVQYDARWDYLLTLVAGLLLAAAAVRARRQGRLRLRGWLGGALAWVGGLLLLGATAWGLTRLVAGAYLQYALFYDHTFYNVRAYHLAFVALGTAVFAAYYAGLLRWLRPDSLTGGALLVLAVLQVLVLVKAPTSGFLLGFPLLFGAAGWALRGSQPAGERVVPSQRAWAWVWVLPAVALLAPGLSILLTTAGLGTLLLGAAFFLAVLLGMLLPVLLPALRRADASGARVHWAVPGLSGLVAIGALVAAHARSTPTADLPQQTQVLYILDADERQAYWVSSLPHADAWTRQFFSAPTFRTMPTLFPGGLLPILHQTAPSLALAAPTVELVADSALPTGRRLRLLVRASRPGVVNLRLQWPRSARLVRVAGQVVPPPPADAKSPAPTGAYATLLYYAPGAAGVQLEIETAGPGAFELVAVDRSLGLPPVPGIQPLPATMIPAPGSGSFTTQVKKGFNL</sequence>
<dbReference type="InterPro" id="IPR007484">
    <property type="entry name" value="Peptidase_M28"/>
</dbReference>
<dbReference type="GO" id="GO:0005774">
    <property type="term" value="C:vacuolar membrane"/>
    <property type="evidence" value="ECO:0007669"/>
    <property type="project" value="UniProtKB-SubCell"/>
</dbReference>
<evidence type="ECO:0000256" key="3">
    <source>
        <dbReference type="ARBA" id="ARBA00010918"/>
    </source>
</evidence>
<evidence type="ECO:0000256" key="4">
    <source>
        <dbReference type="ARBA" id="ARBA00017435"/>
    </source>
</evidence>
<evidence type="ECO:0000259" key="10">
    <source>
        <dbReference type="Pfam" id="PF04389"/>
    </source>
</evidence>
<feature type="transmembrane region" description="Helical" evidence="9">
    <location>
        <begin position="479"/>
        <end position="502"/>
    </location>
</feature>
<dbReference type="SUPFAM" id="SSF53187">
    <property type="entry name" value="Zn-dependent exopeptidases"/>
    <property type="match status" value="1"/>
</dbReference>
<gene>
    <name evidence="11" type="ORF">AUC43_02470</name>
</gene>
<comment type="similarity">
    <text evidence="3">Belongs to the peptidase M28 family.</text>
</comment>
<organism evidence="11 12">
    <name type="scientific">Hymenobacter sedentarius</name>
    <dbReference type="NCBI Taxonomy" id="1411621"/>
    <lineage>
        <taxon>Bacteria</taxon>
        <taxon>Pseudomonadati</taxon>
        <taxon>Bacteroidota</taxon>
        <taxon>Cytophagia</taxon>
        <taxon>Cytophagales</taxon>
        <taxon>Hymenobacteraceae</taxon>
        <taxon>Hymenobacter</taxon>
    </lineage>
</organism>
<evidence type="ECO:0000256" key="8">
    <source>
        <dbReference type="ARBA" id="ARBA00031512"/>
    </source>
</evidence>
<dbReference type="KEGG" id="hyg:AUC43_02470"/>
<evidence type="ECO:0000256" key="7">
    <source>
        <dbReference type="ARBA" id="ARBA00023180"/>
    </source>
</evidence>
<dbReference type="STRING" id="1411621.AUC43_02470"/>
<dbReference type="PANTHER" id="PTHR12147:SF58">
    <property type="entry name" value="VACUOLAR MEMBRANE PROTEASE"/>
    <property type="match status" value="1"/>
</dbReference>
<dbReference type="Pfam" id="PF04389">
    <property type="entry name" value="Peptidase_M28"/>
    <property type="match status" value="1"/>
</dbReference>